<proteinExistence type="predicted"/>
<feature type="compositionally biased region" description="Low complexity" evidence="2">
    <location>
        <begin position="200"/>
        <end position="210"/>
    </location>
</feature>
<dbReference type="EMBL" id="CP014671">
    <property type="protein sequence ID" value="ANX04121.1"/>
    <property type="molecule type" value="Genomic_DNA"/>
</dbReference>
<dbReference type="GO" id="GO:0001522">
    <property type="term" value="P:pseudouridine synthesis"/>
    <property type="evidence" value="ECO:0007669"/>
    <property type="project" value="InterPro"/>
</dbReference>
<dbReference type="InterPro" id="IPR042092">
    <property type="entry name" value="PsdUridine_s_RsuA/RluB/E/F_cat"/>
</dbReference>
<dbReference type="PANTHER" id="PTHR47683:SF2">
    <property type="entry name" value="RNA-BINDING S4 DOMAIN-CONTAINING PROTEIN"/>
    <property type="match status" value="1"/>
</dbReference>
<evidence type="ECO:0000313" key="4">
    <source>
        <dbReference type="EMBL" id="ANX04121.1"/>
    </source>
</evidence>
<organism evidence="4 5">
    <name type="scientific">Immundisolibacter cernigliae</name>
    <dbReference type="NCBI Taxonomy" id="1810504"/>
    <lineage>
        <taxon>Bacteria</taxon>
        <taxon>Pseudomonadati</taxon>
        <taxon>Pseudomonadota</taxon>
        <taxon>Gammaproteobacteria</taxon>
        <taxon>Immundisolibacterales</taxon>
        <taxon>Immundisolibacteraceae</taxon>
        <taxon>Immundisolibacter</taxon>
    </lineage>
</organism>
<dbReference type="InParanoid" id="A0A1B1YTJ2"/>
<dbReference type="NCBIfam" id="TIGR00093">
    <property type="entry name" value="pseudouridine synthase"/>
    <property type="match status" value="1"/>
</dbReference>
<name>A0A1B1YTJ2_9GAMM</name>
<dbReference type="SUPFAM" id="SSF55120">
    <property type="entry name" value="Pseudouridine synthase"/>
    <property type="match status" value="1"/>
</dbReference>
<dbReference type="GO" id="GO:0003723">
    <property type="term" value="F:RNA binding"/>
    <property type="evidence" value="ECO:0007669"/>
    <property type="project" value="InterPro"/>
</dbReference>
<dbReference type="PANTHER" id="PTHR47683">
    <property type="entry name" value="PSEUDOURIDINE SYNTHASE FAMILY PROTEIN-RELATED"/>
    <property type="match status" value="1"/>
</dbReference>
<protein>
    <submittedName>
        <fullName evidence="4">Pseudouridine synthase</fullName>
    </submittedName>
</protein>
<evidence type="ECO:0000256" key="1">
    <source>
        <dbReference type="ARBA" id="ARBA00023235"/>
    </source>
</evidence>
<dbReference type="GO" id="GO:0009982">
    <property type="term" value="F:pseudouridine synthase activity"/>
    <property type="evidence" value="ECO:0007669"/>
    <property type="project" value="InterPro"/>
</dbReference>
<dbReference type="KEGG" id="gbi:PG2T_07970"/>
<dbReference type="InterPro" id="IPR006145">
    <property type="entry name" value="PsdUridine_synth_RsuA/RluA"/>
</dbReference>
<dbReference type="STRING" id="1810504.PG2T_07970"/>
<accession>A0A1B1YTJ2</accession>
<dbReference type="InterPro" id="IPR050343">
    <property type="entry name" value="RsuA_PseudoU_synthase"/>
</dbReference>
<dbReference type="FunCoup" id="A0A1B1YTJ2">
    <property type="interactions" value="75"/>
</dbReference>
<dbReference type="Proteomes" id="UP000092952">
    <property type="component" value="Chromosome"/>
</dbReference>
<dbReference type="Pfam" id="PF00849">
    <property type="entry name" value="PseudoU_synth_2"/>
    <property type="match status" value="1"/>
</dbReference>
<sequence length="220" mass="23904">MPHDRSSVAAPRLVLLNKPYDVLCQFTDAQGRPTLAGCLPLPGLYPAGRLDRDSEGLLLLTGDGLLQKRIADPAHKLPKTYLVQVEGIPDDTALQALRDGVQLNDGPTRPAQARLAPEPADLWPRDPPIRQRLHIPTAWLELTLTEGRNRQVRRMTAAVGHPTLRLIRVAIGALRLDGLAPGQWRAATAQELATLGHGQAPARTPPSAASRSRKNASRSR</sequence>
<feature type="compositionally biased region" description="Basic residues" evidence="2">
    <location>
        <begin position="211"/>
        <end position="220"/>
    </location>
</feature>
<dbReference type="GO" id="GO:0006396">
    <property type="term" value="P:RNA processing"/>
    <property type="evidence" value="ECO:0007669"/>
    <property type="project" value="UniProtKB-ARBA"/>
</dbReference>
<reference evidence="5" key="1">
    <citation type="submission" date="2016-03" db="EMBL/GenBank/DDBJ databases">
        <title>Complete genome sequence of Solimmundus cernigliae, representing a novel lineage of polycyclic aromatic hydrocarbon degraders within the Gammaproteobacteria.</title>
        <authorList>
            <person name="Singleton D.R."/>
            <person name="Dickey A.N."/>
            <person name="Scholl E.H."/>
            <person name="Wright F.A."/>
            <person name="Aitken M.D."/>
        </authorList>
    </citation>
    <scope>NUCLEOTIDE SEQUENCE [LARGE SCALE GENOMIC DNA]</scope>
    <source>
        <strain evidence="5">TR3.2</strain>
    </source>
</reference>
<evidence type="ECO:0000256" key="2">
    <source>
        <dbReference type="SAM" id="MobiDB-lite"/>
    </source>
</evidence>
<keyword evidence="1" id="KW-0413">Isomerase</keyword>
<dbReference type="InterPro" id="IPR020094">
    <property type="entry name" value="TruA/RsuA/RluB/E/F_N"/>
</dbReference>
<evidence type="ECO:0000259" key="3">
    <source>
        <dbReference type="Pfam" id="PF00849"/>
    </source>
</evidence>
<feature type="region of interest" description="Disordered" evidence="2">
    <location>
        <begin position="196"/>
        <end position="220"/>
    </location>
</feature>
<gene>
    <name evidence="4" type="ORF">PG2T_07970</name>
</gene>
<dbReference type="OrthoDB" id="9807213at2"/>
<dbReference type="InterPro" id="IPR000748">
    <property type="entry name" value="PsdUridine_synth_RsuA/RluB/E/F"/>
</dbReference>
<dbReference type="AlphaFoldDB" id="A0A1B1YTJ2"/>
<dbReference type="Gene3D" id="3.30.70.580">
    <property type="entry name" value="Pseudouridine synthase I, catalytic domain, N-terminal subdomain"/>
    <property type="match status" value="1"/>
</dbReference>
<keyword evidence="5" id="KW-1185">Reference proteome</keyword>
<dbReference type="InterPro" id="IPR020103">
    <property type="entry name" value="PsdUridine_synth_cat_dom_sf"/>
</dbReference>
<feature type="domain" description="Pseudouridine synthase RsuA/RluA-like" evidence="3">
    <location>
        <begin position="13"/>
        <end position="158"/>
    </location>
</feature>
<evidence type="ECO:0000313" key="5">
    <source>
        <dbReference type="Proteomes" id="UP000092952"/>
    </source>
</evidence>
<dbReference type="Gene3D" id="3.30.70.1560">
    <property type="entry name" value="Alpha-L RNA-binding motif"/>
    <property type="match status" value="1"/>
</dbReference>
<dbReference type="RefSeq" id="WP_068804031.1">
    <property type="nucleotide sequence ID" value="NZ_CP014671.1"/>
</dbReference>
<dbReference type="GO" id="GO:0140098">
    <property type="term" value="F:catalytic activity, acting on RNA"/>
    <property type="evidence" value="ECO:0007669"/>
    <property type="project" value="UniProtKB-ARBA"/>
</dbReference>